<accession>A0A250X0B5</accession>
<protein>
    <submittedName>
        <fullName evidence="2">Uncharacterized protein</fullName>
    </submittedName>
</protein>
<evidence type="ECO:0000313" key="2">
    <source>
        <dbReference type="EMBL" id="GAX76389.1"/>
    </source>
</evidence>
<feature type="compositionally biased region" description="Acidic residues" evidence="1">
    <location>
        <begin position="94"/>
        <end position="115"/>
    </location>
</feature>
<gene>
    <name evidence="2" type="ORF">CEUSTIGMA_g3834.t1</name>
</gene>
<comment type="caution">
    <text evidence="2">The sequence shown here is derived from an EMBL/GenBank/DDBJ whole genome shotgun (WGS) entry which is preliminary data.</text>
</comment>
<feature type="region of interest" description="Disordered" evidence="1">
    <location>
        <begin position="1"/>
        <end position="115"/>
    </location>
</feature>
<organism evidence="2 3">
    <name type="scientific">Chlamydomonas eustigma</name>
    <dbReference type="NCBI Taxonomy" id="1157962"/>
    <lineage>
        <taxon>Eukaryota</taxon>
        <taxon>Viridiplantae</taxon>
        <taxon>Chlorophyta</taxon>
        <taxon>core chlorophytes</taxon>
        <taxon>Chlorophyceae</taxon>
        <taxon>CS clade</taxon>
        <taxon>Chlamydomonadales</taxon>
        <taxon>Chlamydomonadaceae</taxon>
        <taxon>Chlamydomonas</taxon>
    </lineage>
</organism>
<reference evidence="2 3" key="1">
    <citation type="submission" date="2017-08" db="EMBL/GenBank/DDBJ databases">
        <title>Acidophilic green algal genome provides insights into adaptation to an acidic environment.</title>
        <authorList>
            <person name="Hirooka S."/>
            <person name="Hirose Y."/>
            <person name="Kanesaki Y."/>
            <person name="Higuchi S."/>
            <person name="Fujiwara T."/>
            <person name="Onuma R."/>
            <person name="Era A."/>
            <person name="Ohbayashi R."/>
            <person name="Uzuka A."/>
            <person name="Nozaki H."/>
            <person name="Yoshikawa H."/>
            <person name="Miyagishima S.Y."/>
        </authorList>
    </citation>
    <scope>NUCLEOTIDE SEQUENCE [LARGE SCALE GENOMIC DNA]</scope>
    <source>
        <strain evidence="2 3">NIES-2499</strain>
    </source>
</reference>
<dbReference type="Proteomes" id="UP000232323">
    <property type="component" value="Unassembled WGS sequence"/>
</dbReference>
<evidence type="ECO:0000256" key="1">
    <source>
        <dbReference type="SAM" id="MobiDB-lite"/>
    </source>
</evidence>
<sequence>AVLTRQKITKQQRMSLEAASSDLDDGDVVGRDEQVCNPSTSRGTSHGPAAGFRGSGGPSRGRGRGRGGRGKASSAQKQGLPVRASGLSQQREVEGEEWQDAWCNEAEEDEFEDAWDHEEDAWRPYAASVSTISGRGRGRQAPGSGRGRGRHTAGSGRGLGRGRGAGSGKCRGGGGTEKVRAAVGGSSGRMEGMVSAAASWASQLVRRALVRGQVRPLAATKSPSQSILDSAKKGSEKAAALARSVLTAEGREQAPVVKKRGRPPGKKTLQLKEKELGVSAHPKKMRRMTGGYDPTTRPAGADGRKKVHVHPVHAGTKAQEASPNRHKKADDHRNHSIALLASSADEGRLTSSSPSKHPVRGQANMLATKLPKRKLNRIMR</sequence>
<dbReference type="EMBL" id="BEGY01000017">
    <property type="protein sequence ID" value="GAX76389.1"/>
    <property type="molecule type" value="Genomic_DNA"/>
</dbReference>
<dbReference type="OrthoDB" id="546947at2759"/>
<feature type="compositionally biased region" description="Basic residues" evidence="1">
    <location>
        <begin position="370"/>
        <end position="380"/>
    </location>
</feature>
<feature type="compositionally biased region" description="Gly residues" evidence="1">
    <location>
        <begin position="155"/>
        <end position="176"/>
    </location>
</feature>
<proteinExistence type="predicted"/>
<name>A0A250X0B5_9CHLO</name>
<feature type="non-terminal residue" evidence="2">
    <location>
        <position position="1"/>
    </location>
</feature>
<feature type="region of interest" description="Disordered" evidence="1">
    <location>
        <begin position="127"/>
        <end position="190"/>
    </location>
</feature>
<dbReference type="AlphaFoldDB" id="A0A250X0B5"/>
<evidence type="ECO:0000313" key="3">
    <source>
        <dbReference type="Proteomes" id="UP000232323"/>
    </source>
</evidence>
<feature type="region of interest" description="Disordered" evidence="1">
    <location>
        <begin position="285"/>
        <end position="380"/>
    </location>
</feature>
<keyword evidence="3" id="KW-1185">Reference proteome</keyword>